<dbReference type="RefSeq" id="WP_130923679.1">
    <property type="nucleotide sequence ID" value="NZ_CP049835.1"/>
</dbReference>
<dbReference type="InterPro" id="IPR036388">
    <property type="entry name" value="WH-like_DNA-bd_sf"/>
</dbReference>
<dbReference type="PROSITE" id="PS50110">
    <property type="entry name" value="RESPONSE_REGULATORY"/>
    <property type="match status" value="1"/>
</dbReference>
<dbReference type="InterPro" id="IPR000792">
    <property type="entry name" value="Tscrpt_reg_LuxR_C"/>
</dbReference>
<comment type="caution">
    <text evidence="5">The sequence shown here is derived from an EMBL/GenBank/DDBJ whole genome shotgun (WGS) entry which is preliminary data.</text>
</comment>
<keyword evidence="6" id="KW-1185">Reference proteome</keyword>
<dbReference type="InterPro" id="IPR039420">
    <property type="entry name" value="WalR-like"/>
</dbReference>
<feature type="domain" description="HTH luxR-type" evidence="3">
    <location>
        <begin position="127"/>
        <end position="192"/>
    </location>
</feature>
<evidence type="ECO:0000313" key="6">
    <source>
        <dbReference type="Proteomes" id="UP000293583"/>
    </source>
</evidence>
<accession>A0A4Q9BA29</accession>
<dbReference type="InterPro" id="IPR011006">
    <property type="entry name" value="CheY-like_superfamily"/>
</dbReference>
<dbReference type="Gene3D" id="1.10.10.10">
    <property type="entry name" value="Winged helix-like DNA-binding domain superfamily/Winged helix DNA-binding domain"/>
    <property type="match status" value="1"/>
</dbReference>
<dbReference type="AlphaFoldDB" id="A0A4Q9BA29"/>
<dbReference type="CDD" id="cd06170">
    <property type="entry name" value="LuxR_C_like"/>
    <property type="match status" value="1"/>
</dbReference>
<dbReference type="GO" id="GO:0006355">
    <property type="term" value="P:regulation of DNA-templated transcription"/>
    <property type="evidence" value="ECO:0007669"/>
    <property type="project" value="InterPro"/>
</dbReference>
<dbReference type="InterPro" id="IPR016032">
    <property type="entry name" value="Sig_transdc_resp-reg_C-effctor"/>
</dbReference>
<dbReference type="GO" id="GO:0003677">
    <property type="term" value="F:DNA binding"/>
    <property type="evidence" value="ECO:0007669"/>
    <property type="project" value="UniProtKB-KW"/>
</dbReference>
<protein>
    <submittedName>
        <fullName evidence="5">Response regulator transcription factor</fullName>
    </submittedName>
</protein>
<reference evidence="5 6" key="1">
    <citation type="submission" date="2019-02" db="EMBL/GenBank/DDBJ databases">
        <title>Genome of a new Bacteroidetes strain.</title>
        <authorList>
            <person name="Pitt A."/>
        </authorList>
    </citation>
    <scope>NUCLEOTIDE SEQUENCE [LARGE SCALE GENOMIC DNA]</scope>
    <source>
        <strain evidence="5 6">103A-SOEBACH</strain>
    </source>
</reference>
<feature type="modified residue" description="4-aspartylphosphate" evidence="2">
    <location>
        <position position="54"/>
    </location>
</feature>
<sequence length="195" mass="22444">MAEKRILILEDEMLQALDLSELLQSEGYITEVADSFEIGIKAVKEFKPQLIICDINLKASHTGIDFAKEVNAFYPLAEIIFITAITKQSIVEEAQETEPLNYIVKPWKEEQIKVTVHLAFQYIESKNNDVKELLTMSEYKILKLVAKQYSSKEIANLLFVSEKTVKNHRHNIIQKLNLTNEPNSLLKWAIHQSEI</sequence>
<dbReference type="PANTHER" id="PTHR43214">
    <property type="entry name" value="TWO-COMPONENT RESPONSE REGULATOR"/>
    <property type="match status" value="1"/>
</dbReference>
<gene>
    <name evidence="5" type="ORF">EWU20_09700</name>
</gene>
<dbReference type="EMBL" id="SEWY01000004">
    <property type="protein sequence ID" value="TBH72086.1"/>
    <property type="molecule type" value="Genomic_DNA"/>
</dbReference>
<organism evidence="5 6">
    <name type="scientific">Aquirufa antheringensis</name>
    <dbReference type="NCBI Taxonomy" id="2516559"/>
    <lineage>
        <taxon>Bacteria</taxon>
        <taxon>Pseudomonadati</taxon>
        <taxon>Bacteroidota</taxon>
        <taxon>Cytophagia</taxon>
        <taxon>Cytophagales</taxon>
        <taxon>Flectobacillaceae</taxon>
        <taxon>Aquirufa</taxon>
    </lineage>
</organism>
<dbReference type="PANTHER" id="PTHR43214:SF43">
    <property type="entry name" value="TWO-COMPONENT RESPONSE REGULATOR"/>
    <property type="match status" value="1"/>
</dbReference>
<evidence type="ECO:0000259" key="3">
    <source>
        <dbReference type="PROSITE" id="PS50043"/>
    </source>
</evidence>
<keyword evidence="1" id="KW-0238">DNA-binding</keyword>
<dbReference type="GO" id="GO:0000160">
    <property type="term" value="P:phosphorelay signal transduction system"/>
    <property type="evidence" value="ECO:0007669"/>
    <property type="project" value="InterPro"/>
</dbReference>
<dbReference type="Pfam" id="PF00072">
    <property type="entry name" value="Response_reg"/>
    <property type="match status" value="1"/>
</dbReference>
<dbReference type="SUPFAM" id="SSF52172">
    <property type="entry name" value="CheY-like"/>
    <property type="match status" value="1"/>
</dbReference>
<dbReference type="Proteomes" id="UP000293583">
    <property type="component" value="Unassembled WGS sequence"/>
</dbReference>
<keyword evidence="2" id="KW-0597">Phosphoprotein</keyword>
<feature type="domain" description="Response regulatory" evidence="4">
    <location>
        <begin position="5"/>
        <end position="120"/>
    </location>
</feature>
<dbReference type="PROSITE" id="PS50043">
    <property type="entry name" value="HTH_LUXR_2"/>
    <property type="match status" value="1"/>
</dbReference>
<dbReference type="PRINTS" id="PR00038">
    <property type="entry name" value="HTHLUXR"/>
</dbReference>
<proteinExistence type="predicted"/>
<dbReference type="InterPro" id="IPR001789">
    <property type="entry name" value="Sig_transdc_resp-reg_receiver"/>
</dbReference>
<dbReference type="Gene3D" id="3.40.50.2300">
    <property type="match status" value="1"/>
</dbReference>
<dbReference type="OrthoDB" id="9797341at2"/>
<name>A0A4Q9BA29_9BACT</name>
<dbReference type="Pfam" id="PF00196">
    <property type="entry name" value="GerE"/>
    <property type="match status" value="1"/>
</dbReference>
<dbReference type="SMART" id="SM00421">
    <property type="entry name" value="HTH_LUXR"/>
    <property type="match status" value="1"/>
</dbReference>
<evidence type="ECO:0000256" key="2">
    <source>
        <dbReference type="PROSITE-ProRule" id="PRU00169"/>
    </source>
</evidence>
<evidence type="ECO:0000313" key="5">
    <source>
        <dbReference type="EMBL" id="TBH72086.1"/>
    </source>
</evidence>
<dbReference type="SUPFAM" id="SSF46894">
    <property type="entry name" value="C-terminal effector domain of the bipartite response regulators"/>
    <property type="match status" value="1"/>
</dbReference>
<evidence type="ECO:0000256" key="1">
    <source>
        <dbReference type="ARBA" id="ARBA00023125"/>
    </source>
</evidence>
<dbReference type="SMART" id="SM00448">
    <property type="entry name" value="REC"/>
    <property type="match status" value="1"/>
</dbReference>
<evidence type="ECO:0000259" key="4">
    <source>
        <dbReference type="PROSITE" id="PS50110"/>
    </source>
</evidence>